<dbReference type="GO" id="GO:0009307">
    <property type="term" value="P:DNA restriction-modification system"/>
    <property type="evidence" value="ECO:0007669"/>
    <property type="project" value="UniProtKB-KW"/>
</dbReference>
<keyword evidence="5" id="KW-0255">Endonuclease</keyword>
<dbReference type="Gene3D" id="3.90.220.20">
    <property type="entry name" value="DNA methylase specificity domains"/>
    <property type="match status" value="2"/>
</dbReference>
<keyword evidence="6" id="KW-1185">Reference proteome</keyword>
<accession>A0A369IB94</accession>
<keyword evidence="5" id="KW-0540">Nuclease</keyword>
<evidence type="ECO:0000256" key="2">
    <source>
        <dbReference type="ARBA" id="ARBA00022747"/>
    </source>
</evidence>
<gene>
    <name evidence="5" type="ORF">DVG78_06420</name>
</gene>
<protein>
    <submittedName>
        <fullName evidence="5">Restriction endonuclease subunit S</fullName>
    </submittedName>
</protein>
<name>A0A369IB94_9BACT</name>
<dbReference type="AlphaFoldDB" id="A0A369IB94"/>
<proteinExistence type="inferred from homology"/>
<dbReference type="Proteomes" id="UP000253141">
    <property type="component" value="Unassembled WGS sequence"/>
</dbReference>
<keyword evidence="2" id="KW-0680">Restriction system</keyword>
<dbReference type="Pfam" id="PF01420">
    <property type="entry name" value="Methylase_S"/>
    <property type="match status" value="2"/>
</dbReference>
<evidence type="ECO:0000313" key="6">
    <source>
        <dbReference type="Proteomes" id="UP000253141"/>
    </source>
</evidence>
<comment type="similarity">
    <text evidence="1">Belongs to the type-I restriction system S methylase family.</text>
</comment>
<comment type="caution">
    <text evidence="5">The sequence shown here is derived from an EMBL/GenBank/DDBJ whole genome shotgun (WGS) entry which is preliminary data.</text>
</comment>
<keyword evidence="5" id="KW-0378">Hydrolase</keyword>
<dbReference type="GO" id="GO:0003677">
    <property type="term" value="F:DNA binding"/>
    <property type="evidence" value="ECO:0007669"/>
    <property type="project" value="UniProtKB-KW"/>
</dbReference>
<evidence type="ECO:0000313" key="5">
    <source>
        <dbReference type="EMBL" id="RDB06908.1"/>
    </source>
</evidence>
<evidence type="ECO:0000256" key="3">
    <source>
        <dbReference type="ARBA" id="ARBA00023125"/>
    </source>
</evidence>
<reference evidence="5 6" key="1">
    <citation type="submission" date="2018-07" db="EMBL/GenBank/DDBJ databases">
        <title>Genome analysis of Runella aurantiaca.</title>
        <authorList>
            <person name="Yang X."/>
        </authorList>
    </citation>
    <scope>NUCLEOTIDE SEQUENCE [LARGE SCALE GENOMIC DNA]</scope>
    <source>
        <strain evidence="5 6">YX9</strain>
    </source>
</reference>
<dbReference type="EMBL" id="QPIW01000003">
    <property type="protein sequence ID" value="RDB06908.1"/>
    <property type="molecule type" value="Genomic_DNA"/>
</dbReference>
<sequence length="399" mass="45624">MNHLRNIPSDWEILELKEITEKIMVGIASAATHAYRNTGVILFRNQNIKEGFLDDSDLLFIDEAYERVHKNKRLKSGDILIARTGYPGTACLVPDLYNGAQSFTTLIARPYHNIVNKEYLCFYINSELGQGYFELNQIGGGQKNVNAGTLEFMPIPSPPLPEQKAIASCLSTWDEAIQKSSQLITQKELRKKWLMQQLLTGKKRLKGFSGEWKEVRFGDITLNFSRRNKGLIDAKVYSVTNTNGFVLQSDHFEREVAGNDLSNYKIIKRNEFAYNPARINVGSLAYFEDEVGIISSLYVCFSTKKDILDYYLLQFLRLEHTKHRIESLGEGGVRVYLWYDLIAKIKVKLPSLEEQTAIAQILQTADKEIELLKNKLCQLKEQKKGLMQVLLTGKKRLKL</sequence>
<dbReference type="Gene3D" id="1.10.287.1120">
    <property type="entry name" value="Bipartite methylase S protein"/>
    <property type="match status" value="1"/>
</dbReference>
<evidence type="ECO:0000259" key="4">
    <source>
        <dbReference type="Pfam" id="PF01420"/>
    </source>
</evidence>
<dbReference type="OrthoDB" id="667970at2"/>
<dbReference type="RefSeq" id="WP_114460227.1">
    <property type="nucleotide sequence ID" value="NZ_QPIW01000003.1"/>
</dbReference>
<feature type="domain" description="Type I restriction modification DNA specificity" evidence="4">
    <location>
        <begin position="256"/>
        <end position="380"/>
    </location>
</feature>
<feature type="domain" description="Type I restriction modification DNA specificity" evidence="4">
    <location>
        <begin position="8"/>
        <end position="179"/>
    </location>
</feature>
<evidence type="ECO:0000256" key="1">
    <source>
        <dbReference type="ARBA" id="ARBA00010923"/>
    </source>
</evidence>
<dbReference type="InterPro" id="IPR044946">
    <property type="entry name" value="Restrct_endonuc_typeI_TRD_sf"/>
</dbReference>
<dbReference type="GO" id="GO:0004519">
    <property type="term" value="F:endonuclease activity"/>
    <property type="evidence" value="ECO:0007669"/>
    <property type="project" value="UniProtKB-KW"/>
</dbReference>
<dbReference type="CDD" id="cd17246">
    <property type="entry name" value="RMtype1_S_SonII-TRD2-CR2_like"/>
    <property type="match status" value="1"/>
</dbReference>
<organism evidence="5 6">
    <name type="scientific">Runella aurantiaca</name>
    <dbReference type="NCBI Taxonomy" id="2282308"/>
    <lineage>
        <taxon>Bacteria</taxon>
        <taxon>Pseudomonadati</taxon>
        <taxon>Bacteroidota</taxon>
        <taxon>Cytophagia</taxon>
        <taxon>Cytophagales</taxon>
        <taxon>Spirosomataceae</taxon>
        <taxon>Runella</taxon>
    </lineage>
</organism>
<dbReference type="InterPro" id="IPR000055">
    <property type="entry name" value="Restrct_endonuc_typeI_TRD"/>
</dbReference>
<keyword evidence="3" id="KW-0238">DNA-binding</keyword>
<dbReference type="SUPFAM" id="SSF116734">
    <property type="entry name" value="DNA methylase specificity domain"/>
    <property type="match status" value="2"/>
</dbReference>
<dbReference type="PANTHER" id="PTHR30408:SF12">
    <property type="entry name" value="TYPE I RESTRICTION ENZYME MJAVIII SPECIFICITY SUBUNIT"/>
    <property type="match status" value="1"/>
</dbReference>
<dbReference type="PANTHER" id="PTHR30408">
    <property type="entry name" value="TYPE-1 RESTRICTION ENZYME ECOKI SPECIFICITY PROTEIN"/>
    <property type="match status" value="1"/>
</dbReference>
<dbReference type="InterPro" id="IPR052021">
    <property type="entry name" value="Type-I_RS_S_subunit"/>
</dbReference>